<feature type="compositionally biased region" description="Basic and acidic residues" evidence="1">
    <location>
        <begin position="69"/>
        <end position="81"/>
    </location>
</feature>
<organism evidence="2 3">
    <name type="scientific">Synaphobranchus kaupii</name>
    <name type="common">Kaup's arrowtooth eel</name>
    <dbReference type="NCBI Taxonomy" id="118154"/>
    <lineage>
        <taxon>Eukaryota</taxon>
        <taxon>Metazoa</taxon>
        <taxon>Chordata</taxon>
        <taxon>Craniata</taxon>
        <taxon>Vertebrata</taxon>
        <taxon>Euteleostomi</taxon>
        <taxon>Actinopterygii</taxon>
        <taxon>Neopterygii</taxon>
        <taxon>Teleostei</taxon>
        <taxon>Anguilliformes</taxon>
        <taxon>Synaphobranchidae</taxon>
        <taxon>Synaphobranchus</taxon>
    </lineage>
</organism>
<evidence type="ECO:0008006" key="4">
    <source>
        <dbReference type="Google" id="ProtNLM"/>
    </source>
</evidence>
<name>A0A9Q1FEX1_SYNKA</name>
<protein>
    <recommendedName>
        <fullName evidence="4">Reverse transcriptase domain-containing protein</fullName>
    </recommendedName>
</protein>
<proteinExistence type="predicted"/>
<dbReference type="Proteomes" id="UP001152622">
    <property type="component" value="Chromosome 6"/>
</dbReference>
<gene>
    <name evidence="2" type="ORF">SKAU_G00197550</name>
</gene>
<evidence type="ECO:0000256" key="1">
    <source>
        <dbReference type="SAM" id="MobiDB-lite"/>
    </source>
</evidence>
<evidence type="ECO:0000313" key="2">
    <source>
        <dbReference type="EMBL" id="KAJ8356961.1"/>
    </source>
</evidence>
<dbReference type="EMBL" id="JAINUF010000006">
    <property type="protein sequence ID" value="KAJ8356961.1"/>
    <property type="molecule type" value="Genomic_DNA"/>
</dbReference>
<dbReference type="AlphaFoldDB" id="A0A9Q1FEX1"/>
<feature type="compositionally biased region" description="Polar residues" evidence="1">
    <location>
        <begin position="258"/>
        <end position="268"/>
    </location>
</feature>
<accession>A0A9Q1FEX1</accession>
<keyword evidence="3" id="KW-1185">Reference proteome</keyword>
<reference evidence="2" key="1">
    <citation type="journal article" date="2023" name="Science">
        <title>Genome structures resolve the early diversification of teleost fishes.</title>
        <authorList>
            <person name="Parey E."/>
            <person name="Louis A."/>
            <person name="Montfort J."/>
            <person name="Bouchez O."/>
            <person name="Roques C."/>
            <person name="Iampietro C."/>
            <person name="Lluch J."/>
            <person name="Castinel A."/>
            <person name="Donnadieu C."/>
            <person name="Desvignes T."/>
            <person name="Floi Bucao C."/>
            <person name="Jouanno E."/>
            <person name="Wen M."/>
            <person name="Mejri S."/>
            <person name="Dirks R."/>
            <person name="Jansen H."/>
            <person name="Henkel C."/>
            <person name="Chen W.J."/>
            <person name="Zahm M."/>
            <person name="Cabau C."/>
            <person name="Klopp C."/>
            <person name="Thompson A.W."/>
            <person name="Robinson-Rechavi M."/>
            <person name="Braasch I."/>
            <person name="Lecointre G."/>
            <person name="Bobe J."/>
            <person name="Postlethwait J.H."/>
            <person name="Berthelot C."/>
            <person name="Roest Crollius H."/>
            <person name="Guiguen Y."/>
        </authorList>
    </citation>
    <scope>NUCLEOTIDE SEQUENCE</scope>
    <source>
        <strain evidence="2">WJC10195</strain>
    </source>
</reference>
<feature type="region of interest" description="Disordered" evidence="1">
    <location>
        <begin position="61"/>
        <end position="90"/>
    </location>
</feature>
<comment type="caution">
    <text evidence="2">The sequence shown here is derived from an EMBL/GenBank/DDBJ whole genome shotgun (WGS) entry which is preliminary data.</text>
</comment>
<sequence>MAGTLPSTTLTLGGSLQGCVLSPLLFILYNNDCKSAHTNYHIVKFAEDTVLLSLLSAQTQDHGPELTSDSEHHDKESKVNDVMKSQKQTKETEQARILKIQMEFHEKQAEGNLISARISEHALAAERKENAILRQKRLAQEKVEQHVKEIKSGGPKEEIRNFKKKILEINEKHEKTQSGLKKQIALHQKKAEENWVVAYAPERALAIKRKEVARLCKQRSEASAKVVGYQEPLTEAFLSRCDLQIRPLRKYGAAPKKNVNTVDKSGQRSGRGGTDTNGCRNPGTDLEDEVDEELEKSQCCYMAQEHSADGGGPYSNGWAQALTLKMRVMEEELKKSQCCYMAQMKASEQLLEAERKTIVAFKIRWLRSTPK</sequence>
<evidence type="ECO:0000313" key="3">
    <source>
        <dbReference type="Proteomes" id="UP001152622"/>
    </source>
</evidence>
<feature type="region of interest" description="Disordered" evidence="1">
    <location>
        <begin position="256"/>
        <end position="286"/>
    </location>
</feature>
<dbReference type="OrthoDB" id="445826at2759"/>